<dbReference type="GO" id="GO:0017022">
    <property type="term" value="F:myosin binding"/>
    <property type="evidence" value="ECO:0007669"/>
    <property type="project" value="InterPro"/>
</dbReference>
<comment type="caution">
    <text evidence="1">The sequence shown here is derived from an EMBL/GenBank/DDBJ whole genome shotgun (WGS) entry which is preliminary data.</text>
</comment>
<accession>A0A9R1LXG1</accession>
<dbReference type="InterPro" id="IPR039306">
    <property type="entry name" value="MYOB"/>
</dbReference>
<feature type="non-terminal residue" evidence="1">
    <location>
        <position position="110"/>
    </location>
</feature>
<dbReference type="EMBL" id="CM022229">
    <property type="protein sequence ID" value="KAF7096859.1"/>
    <property type="molecule type" value="Genomic_DNA"/>
</dbReference>
<feature type="non-terminal residue" evidence="1">
    <location>
        <position position="1"/>
    </location>
</feature>
<dbReference type="PANTHER" id="PTHR31448">
    <property type="entry name" value="MYOSIN-BINDING PROTEIN 2"/>
    <property type="match status" value="1"/>
</dbReference>
<organism evidence="1">
    <name type="scientific">Triticum aestivum</name>
    <name type="common">Wheat</name>
    <dbReference type="NCBI Taxonomy" id="4565"/>
    <lineage>
        <taxon>Eukaryota</taxon>
        <taxon>Viridiplantae</taxon>
        <taxon>Streptophyta</taxon>
        <taxon>Embryophyta</taxon>
        <taxon>Tracheophyta</taxon>
        <taxon>Spermatophyta</taxon>
        <taxon>Magnoliopsida</taxon>
        <taxon>Liliopsida</taxon>
        <taxon>Poales</taxon>
        <taxon>Poaceae</taxon>
        <taxon>BOP clade</taxon>
        <taxon>Pooideae</taxon>
        <taxon>Triticodae</taxon>
        <taxon>Triticeae</taxon>
        <taxon>Triticinae</taxon>
        <taxon>Triticum</taxon>
    </lineage>
</organism>
<name>A0A9R1LXG1_WHEAT</name>
<reference evidence="1" key="1">
    <citation type="journal article" date="2017" name="Gigascience">
        <title>The first near-complete assembly of the hexaploid bread wheat genome, Triticum aestivum.</title>
        <authorList>
            <person name="Zimin A.V."/>
            <person name="Puiu D."/>
            <person name="Hall R."/>
            <person name="Kingan S."/>
            <person name="Clavijo B.J."/>
            <person name="Salzberg S.L."/>
        </authorList>
    </citation>
    <scope>NUCLEOTIDE SEQUENCE</scope>
    <source>
        <tissue evidence="1">Leaf</tissue>
    </source>
</reference>
<dbReference type="Proteomes" id="UP000815260">
    <property type="component" value="Chromosome 7A"/>
</dbReference>
<gene>
    <name evidence="1" type="ORF">CFC21_098748</name>
</gene>
<dbReference type="PANTHER" id="PTHR31448:SF3">
    <property type="entry name" value="MYOSIN-BINDING PROTEIN 2"/>
    <property type="match status" value="1"/>
</dbReference>
<protein>
    <submittedName>
        <fullName evidence="1">Uncharacterized protein</fullName>
    </submittedName>
</protein>
<proteinExistence type="predicted"/>
<sequence>SGSSSRLLHINEHLSHAVIRFGPYFGLRPPCLLCSRINRLFGAKNDHRAAGEISGMGYYLHHQRVAAAVDMCGGCLSAPKEMTKDAEETCSVVCSCCKALVQISSSCELE</sequence>
<dbReference type="OrthoDB" id="1853282at2759"/>
<reference evidence="1" key="2">
    <citation type="submission" date="2020-03" db="EMBL/GenBank/DDBJ databases">
        <title>The second near-complete assembly of the hexaploid bread wheat (Triticum aestivum) genome.</title>
        <authorList>
            <person name="Zimin A.V."/>
            <person name="Puiu D."/>
            <person name="Shumante A."/>
            <person name="Alonge M."/>
            <person name="Salzberg S.L."/>
        </authorList>
    </citation>
    <scope>NUCLEOTIDE SEQUENCE</scope>
    <source>
        <tissue evidence="1">Leaf</tissue>
    </source>
</reference>
<dbReference type="AlphaFoldDB" id="A0A9R1LXG1"/>
<evidence type="ECO:0000313" key="1">
    <source>
        <dbReference type="EMBL" id="KAF7096859.1"/>
    </source>
</evidence>